<dbReference type="InterPro" id="IPR008226">
    <property type="entry name" value="Mini3_fam"/>
</dbReference>
<evidence type="ECO:0000256" key="1">
    <source>
        <dbReference type="ARBA" id="ARBA00022517"/>
    </source>
</evidence>
<dbReference type="Gene3D" id="1.10.1520.10">
    <property type="entry name" value="Ribonuclease III domain"/>
    <property type="match status" value="1"/>
</dbReference>
<keyword evidence="4 6" id="KW-0255">Endonuclease</keyword>
<dbReference type="AlphaFoldDB" id="A0A2T0B885"/>
<organism evidence="8 9">
    <name type="scientific">Clostridium liquoris</name>
    <dbReference type="NCBI Taxonomy" id="1289519"/>
    <lineage>
        <taxon>Bacteria</taxon>
        <taxon>Bacillati</taxon>
        <taxon>Bacillota</taxon>
        <taxon>Clostridia</taxon>
        <taxon>Eubacteriales</taxon>
        <taxon>Clostridiaceae</taxon>
        <taxon>Clostridium</taxon>
    </lineage>
</organism>
<dbReference type="SUPFAM" id="SSF69065">
    <property type="entry name" value="RNase III domain-like"/>
    <property type="match status" value="1"/>
</dbReference>
<keyword evidence="3 6" id="KW-0540">Nuclease</keyword>
<evidence type="ECO:0000256" key="6">
    <source>
        <dbReference type="HAMAP-Rule" id="MF_01468"/>
    </source>
</evidence>
<sequence>MEFDLLEGRFTIEEARALNPLTLAFIGDAVYEVFVRNYLIDKNRDMHVNKLHKNAVSFVKAHAQSEFIKNMQSYLSEDEISIFKRGRNAKSGSTPKNASVQEYRMATGFEALIGFLYLTDEKKRLNEVFHIILNIYNNQKH</sequence>
<reference evidence="8 9" key="1">
    <citation type="submission" date="2018-03" db="EMBL/GenBank/DDBJ databases">
        <title>Genome sequence of Clostridium liquoris DSM 100320.</title>
        <authorList>
            <person name="Poehlein A."/>
            <person name="Daniel R."/>
        </authorList>
    </citation>
    <scope>NUCLEOTIDE SEQUENCE [LARGE SCALE GENOMIC DNA]</scope>
    <source>
        <strain evidence="8 9">DSM 100320</strain>
    </source>
</reference>
<dbReference type="OrthoDB" id="46571at2"/>
<dbReference type="CDD" id="cd00593">
    <property type="entry name" value="RIBOc"/>
    <property type="match status" value="1"/>
</dbReference>
<evidence type="ECO:0000313" key="9">
    <source>
        <dbReference type="Proteomes" id="UP000239706"/>
    </source>
</evidence>
<dbReference type="PANTHER" id="PTHR34276">
    <property type="entry name" value="MINI-RIBONUCLEASE 3"/>
    <property type="match status" value="1"/>
</dbReference>
<keyword evidence="6" id="KW-0460">Magnesium</keyword>
<dbReference type="InterPro" id="IPR000999">
    <property type="entry name" value="RNase_III_dom"/>
</dbReference>
<dbReference type="Proteomes" id="UP000239706">
    <property type="component" value="Unassembled WGS sequence"/>
</dbReference>
<dbReference type="InterPro" id="IPR036389">
    <property type="entry name" value="RNase_III_sf"/>
</dbReference>
<proteinExistence type="inferred from homology"/>
<dbReference type="SMART" id="SM00535">
    <property type="entry name" value="RIBOc"/>
    <property type="match status" value="1"/>
</dbReference>
<dbReference type="Pfam" id="PF00636">
    <property type="entry name" value="Ribonuclease_3"/>
    <property type="match status" value="1"/>
</dbReference>
<dbReference type="GO" id="GO:0006364">
    <property type="term" value="P:rRNA processing"/>
    <property type="evidence" value="ECO:0007669"/>
    <property type="project" value="UniProtKB-UniRule"/>
</dbReference>
<comment type="caution">
    <text evidence="8">The sequence shown here is derived from an EMBL/GenBank/DDBJ whole genome shotgun (WGS) entry which is preliminary data.</text>
</comment>
<dbReference type="HAMAP" id="MF_01468">
    <property type="entry name" value="RNase_Mini_III"/>
    <property type="match status" value="1"/>
</dbReference>
<accession>A0A2T0B885</accession>
<keyword evidence="6" id="KW-0699">rRNA-binding</keyword>
<comment type="similarity">
    <text evidence="6">Belongs to the MrnC RNase family.</text>
</comment>
<comment type="cofactor">
    <cofactor evidence="6">
        <name>Mg(2+)</name>
        <dbReference type="ChEBI" id="CHEBI:18420"/>
    </cofactor>
</comment>
<evidence type="ECO:0000256" key="4">
    <source>
        <dbReference type="ARBA" id="ARBA00022759"/>
    </source>
</evidence>
<keyword evidence="9" id="KW-1185">Reference proteome</keyword>
<evidence type="ECO:0000256" key="2">
    <source>
        <dbReference type="ARBA" id="ARBA00022552"/>
    </source>
</evidence>
<evidence type="ECO:0000256" key="5">
    <source>
        <dbReference type="ARBA" id="ARBA00022801"/>
    </source>
</evidence>
<dbReference type="EC" id="3.1.26.-" evidence="6"/>
<name>A0A2T0B885_9CLOT</name>
<keyword evidence="1 6" id="KW-0690">Ribosome biogenesis</keyword>
<comment type="function">
    <text evidence="6">Involved in correct processing of both the 5' and 3' ends of 23S rRNA precursor. Processes 30S rRNA precursor transcript even in absence of ribonuclease 3 (Rnc); Rnc processes 30S rRNA into smaller rRNA precursors.</text>
</comment>
<protein>
    <recommendedName>
        <fullName evidence="6">Mini-ribonuclease 3</fullName>
        <shortName evidence="6">Mini-3</shortName>
        <shortName evidence="6">Mini-RNase 3</shortName>
        <ecNumber evidence="6">3.1.26.-</ecNumber>
    </recommendedName>
    <alternativeName>
        <fullName evidence="6">Mini-RNase III</fullName>
        <shortName evidence="6">Mini-III</shortName>
    </alternativeName>
</protein>
<feature type="domain" description="RNase III" evidence="7">
    <location>
        <begin position="4"/>
        <end position="140"/>
    </location>
</feature>
<comment type="subcellular location">
    <subcellularLocation>
        <location evidence="6">Cytoplasm</location>
    </subcellularLocation>
</comment>
<dbReference type="GO" id="GO:0004525">
    <property type="term" value="F:ribonuclease III activity"/>
    <property type="evidence" value="ECO:0007669"/>
    <property type="project" value="InterPro"/>
</dbReference>
<feature type="active site" evidence="6">
    <location>
        <position position="28"/>
    </location>
</feature>
<evidence type="ECO:0000256" key="3">
    <source>
        <dbReference type="ARBA" id="ARBA00022722"/>
    </source>
</evidence>
<dbReference type="PANTHER" id="PTHR34276:SF1">
    <property type="entry name" value="MINI-RIBONUCLEASE 3"/>
    <property type="match status" value="1"/>
</dbReference>
<gene>
    <name evidence="6 8" type="primary">mrnC</name>
    <name evidence="8" type="ORF">CLLI_05930</name>
</gene>
<keyword evidence="5 6" id="KW-0378">Hydrolase</keyword>
<keyword evidence="6" id="KW-0963">Cytoplasm</keyword>
<dbReference type="PIRSF" id="PIRSF005520">
    <property type="entry name" value="UCP005520"/>
    <property type="match status" value="1"/>
</dbReference>
<comment type="subunit">
    <text evidence="6">Homodimer.</text>
</comment>
<evidence type="ECO:0000259" key="7">
    <source>
        <dbReference type="SMART" id="SM00535"/>
    </source>
</evidence>
<evidence type="ECO:0000313" key="8">
    <source>
        <dbReference type="EMBL" id="PRR80027.1"/>
    </source>
</evidence>
<dbReference type="GO" id="GO:0019843">
    <property type="term" value="F:rRNA binding"/>
    <property type="evidence" value="ECO:0007669"/>
    <property type="project" value="UniProtKB-UniRule"/>
</dbReference>
<dbReference type="EMBL" id="PVXO01000010">
    <property type="protein sequence ID" value="PRR80027.1"/>
    <property type="molecule type" value="Genomic_DNA"/>
</dbReference>
<keyword evidence="6" id="KW-0694">RNA-binding</keyword>
<keyword evidence="2 6" id="KW-0698">rRNA processing</keyword>
<dbReference type="GO" id="GO:0005737">
    <property type="term" value="C:cytoplasm"/>
    <property type="evidence" value="ECO:0007669"/>
    <property type="project" value="UniProtKB-SubCell"/>
</dbReference>
<dbReference type="RefSeq" id="WP_106062767.1">
    <property type="nucleotide sequence ID" value="NZ_PVXO01000010.1"/>
</dbReference>